<feature type="transmembrane region" description="Helical" evidence="2">
    <location>
        <begin position="73"/>
        <end position="95"/>
    </location>
</feature>
<feature type="transmembrane region" description="Helical" evidence="2">
    <location>
        <begin position="217"/>
        <end position="236"/>
    </location>
</feature>
<feature type="transmembrane region" description="Helical" evidence="2">
    <location>
        <begin position="121"/>
        <end position="140"/>
    </location>
</feature>
<feature type="compositionally biased region" description="Polar residues" evidence="1">
    <location>
        <begin position="34"/>
        <end position="54"/>
    </location>
</feature>
<dbReference type="AlphaFoldDB" id="A0A6A6HF47"/>
<evidence type="ECO:0000256" key="1">
    <source>
        <dbReference type="SAM" id="MobiDB-lite"/>
    </source>
</evidence>
<evidence type="ECO:0000256" key="2">
    <source>
        <dbReference type="SAM" id="Phobius"/>
    </source>
</evidence>
<protein>
    <recommendedName>
        <fullName evidence="3">Mitochondrial adapter protein MCP1 transmembrane domain-containing protein</fullName>
    </recommendedName>
</protein>
<evidence type="ECO:0000259" key="3">
    <source>
        <dbReference type="Pfam" id="PF07950"/>
    </source>
</evidence>
<accession>A0A6A6HF47</accession>
<feature type="transmembrane region" description="Helical" evidence="2">
    <location>
        <begin position="160"/>
        <end position="185"/>
    </location>
</feature>
<proteinExistence type="predicted"/>
<dbReference type="GO" id="GO:0055088">
    <property type="term" value="P:lipid homeostasis"/>
    <property type="evidence" value="ECO:0007669"/>
    <property type="project" value="InterPro"/>
</dbReference>
<keyword evidence="5" id="KW-1185">Reference proteome</keyword>
<dbReference type="Proteomes" id="UP000800092">
    <property type="component" value="Unassembled WGS sequence"/>
</dbReference>
<dbReference type="PANTHER" id="PTHR38409:SF1">
    <property type="entry name" value="MITOCHONDRIAL ADAPTER PROTEIN MCP1"/>
    <property type="match status" value="1"/>
</dbReference>
<evidence type="ECO:0000313" key="5">
    <source>
        <dbReference type="Proteomes" id="UP000800092"/>
    </source>
</evidence>
<sequence length="313" mass="33923">MAQAADEESAFVLQQVEPSPVEETPIDSADGDYFTTSSNSAPSSKHNPTRSDTSTLGLGNHSLKYYLLRTQKYSTYAFSLFTTFHLTNTALLPLLTRSLPPCEPYLLLTRPYYQSPLAEPVLITLPLLLHLTSGVALRLLRRHRQVQNFGAETRAERKQLRWPPVSGTSMLGFALVPLVAAHAALNRGVPLAVAGGSSDVGLGYVGHGFARLPGVSWVAYAALIGVGVWHAVWGWARWLGWTPGQVGGGDGAEERALRRKRRWYSVNGVAAVVAGVWAAGGLGVVGRGGLVGGWLGKEYDELYRHIPLLGRWV</sequence>
<dbReference type="GO" id="GO:0007005">
    <property type="term" value="P:mitochondrion organization"/>
    <property type="evidence" value="ECO:0007669"/>
    <property type="project" value="TreeGrafter"/>
</dbReference>
<dbReference type="EMBL" id="ML991787">
    <property type="protein sequence ID" value="KAF2236143.1"/>
    <property type="molecule type" value="Genomic_DNA"/>
</dbReference>
<organism evidence="4 5">
    <name type="scientific">Viridothelium virens</name>
    <name type="common">Speckled blister lichen</name>
    <name type="synonym">Trypethelium virens</name>
    <dbReference type="NCBI Taxonomy" id="1048519"/>
    <lineage>
        <taxon>Eukaryota</taxon>
        <taxon>Fungi</taxon>
        <taxon>Dikarya</taxon>
        <taxon>Ascomycota</taxon>
        <taxon>Pezizomycotina</taxon>
        <taxon>Dothideomycetes</taxon>
        <taxon>Dothideomycetes incertae sedis</taxon>
        <taxon>Trypetheliales</taxon>
        <taxon>Trypetheliaceae</taxon>
        <taxon>Viridothelium</taxon>
    </lineage>
</organism>
<keyword evidence="2" id="KW-1133">Transmembrane helix</keyword>
<dbReference type="GO" id="GO:0005741">
    <property type="term" value="C:mitochondrial outer membrane"/>
    <property type="evidence" value="ECO:0007669"/>
    <property type="project" value="TreeGrafter"/>
</dbReference>
<reference evidence="4" key="1">
    <citation type="journal article" date="2020" name="Stud. Mycol.">
        <title>101 Dothideomycetes genomes: a test case for predicting lifestyles and emergence of pathogens.</title>
        <authorList>
            <person name="Haridas S."/>
            <person name="Albert R."/>
            <person name="Binder M."/>
            <person name="Bloem J."/>
            <person name="Labutti K."/>
            <person name="Salamov A."/>
            <person name="Andreopoulos B."/>
            <person name="Baker S."/>
            <person name="Barry K."/>
            <person name="Bills G."/>
            <person name="Bluhm B."/>
            <person name="Cannon C."/>
            <person name="Castanera R."/>
            <person name="Culley D."/>
            <person name="Daum C."/>
            <person name="Ezra D."/>
            <person name="Gonzalez J."/>
            <person name="Henrissat B."/>
            <person name="Kuo A."/>
            <person name="Liang C."/>
            <person name="Lipzen A."/>
            <person name="Lutzoni F."/>
            <person name="Magnuson J."/>
            <person name="Mondo S."/>
            <person name="Nolan M."/>
            <person name="Ohm R."/>
            <person name="Pangilinan J."/>
            <person name="Park H.-J."/>
            <person name="Ramirez L."/>
            <person name="Alfaro M."/>
            <person name="Sun H."/>
            <person name="Tritt A."/>
            <person name="Yoshinaga Y."/>
            <person name="Zwiers L.-H."/>
            <person name="Turgeon B."/>
            <person name="Goodwin S."/>
            <person name="Spatafora J."/>
            <person name="Crous P."/>
            <person name="Grigoriev I."/>
        </authorList>
    </citation>
    <scope>NUCLEOTIDE SEQUENCE</scope>
    <source>
        <strain evidence="4">Tuck. ex Michener</strain>
    </source>
</reference>
<evidence type="ECO:0000313" key="4">
    <source>
        <dbReference type="EMBL" id="KAF2236143.1"/>
    </source>
</evidence>
<gene>
    <name evidence="4" type="ORF">EV356DRAFT_575355</name>
</gene>
<feature type="domain" description="Mitochondrial adapter protein MCP1 transmembrane" evidence="3">
    <location>
        <begin position="177"/>
        <end position="289"/>
    </location>
</feature>
<feature type="transmembrane region" description="Helical" evidence="2">
    <location>
        <begin position="264"/>
        <end position="285"/>
    </location>
</feature>
<keyword evidence="2" id="KW-0472">Membrane</keyword>
<dbReference type="InterPro" id="IPR012472">
    <property type="entry name" value="MCP1_TM"/>
</dbReference>
<dbReference type="Pfam" id="PF07950">
    <property type="entry name" value="MCP1_TM"/>
    <property type="match status" value="1"/>
</dbReference>
<dbReference type="InterPro" id="IPR039960">
    <property type="entry name" value="MCP1"/>
</dbReference>
<dbReference type="PANTHER" id="PTHR38409">
    <property type="entry name" value="MDM10-COMPLEMENTING PROTEIN 1"/>
    <property type="match status" value="1"/>
</dbReference>
<name>A0A6A6HF47_VIRVR</name>
<keyword evidence="2" id="KW-0812">Transmembrane</keyword>
<feature type="region of interest" description="Disordered" evidence="1">
    <location>
        <begin position="1"/>
        <end position="54"/>
    </location>
</feature>
<dbReference type="OrthoDB" id="10259513at2759"/>